<dbReference type="RefSeq" id="WP_344119950.1">
    <property type="nucleotide sequence ID" value="NZ_BAAAOA010000009.1"/>
</dbReference>
<reference evidence="3 4" key="1">
    <citation type="journal article" date="2019" name="Int. J. Syst. Evol. Microbiol.">
        <title>The Global Catalogue of Microorganisms (GCM) 10K type strain sequencing project: providing services to taxonomists for standard genome sequencing and annotation.</title>
        <authorList>
            <consortium name="The Broad Institute Genomics Platform"/>
            <consortium name="The Broad Institute Genome Sequencing Center for Infectious Disease"/>
            <person name="Wu L."/>
            <person name="Ma J."/>
        </authorList>
    </citation>
    <scope>NUCLEOTIDE SEQUENCE [LARGE SCALE GENOMIC DNA]</scope>
    <source>
        <strain evidence="3 4">JCM 14735</strain>
    </source>
</reference>
<comment type="similarity">
    <text evidence="1">Belongs to the universal stress protein A family.</text>
</comment>
<sequence length="148" mass="15528">MTETTEEIVVGVDGSEQSVEALRLAARVASGLGVAIRVVGTWDYPSEYAGYVPLGSDNFDEITRNRLDKALVEAFGGDRPARLSTKVVFGHASKVLVEESRDAVMLVVGRRGHGGFRGLLMGSVSAACVSHATCPVLVTHGDGTEPAA</sequence>
<dbReference type="Proteomes" id="UP001501204">
    <property type="component" value="Unassembled WGS sequence"/>
</dbReference>
<dbReference type="PANTHER" id="PTHR46553">
    <property type="entry name" value="ADENINE NUCLEOTIDE ALPHA HYDROLASES-LIKE SUPERFAMILY PROTEIN"/>
    <property type="match status" value="1"/>
</dbReference>
<protein>
    <submittedName>
        <fullName evidence="3">Universal stress protein</fullName>
    </submittedName>
</protein>
<comment type="caution">
    <text evidence="3">The sequence shown here is derived from an EMBL/GenBank/DDBJ whole genome shotgun (WGS) entry which is preliminary data.</text>
</comment>
<dbReference type="SUPFAM" id="SSF52402">
    <property type="entry name" value="Adenine nucleotide alpha hydrolases-like"/>
    <property type="match status" value="1"/>
</dbReference>
<evidence type="ECO:0000259" key="2">
    <source>
        <dbReference type="Pfam" id="PF00582"/>
    </source>
</evidence>
<dbReference type="InterPro" id="IPR006016">
    <property type="entry name" value="UspA"/>
</dbReference>
<evidence type="ECO:0000256" key="1">
    <source>
        <dbReference type="ARBA" id="ARBA00008791"/>
    </source>
</evidence>
<dbReference type="InterPro" id="IPR006015">
    <property type="entry name" value="Universal_stress_UspA"/>
</dbReference>
<dbReference type="InterPro" id="IPR014729">
    <property type="entry name" value="Rossmann-like_a/b/a_fold"/>
</dbReference>
<proteinExistence type="inferred from homology"/>
<keyword evidence="4" id="KW-1185">Reference proteome</keyword>
<evidence type="ECO:0000313" key="3">
    <source>
        <dbReference type="EMBL" id="GAA1751041.1"/>
    </source>
</evidence>
<gene>
    <name evidence="3" type="ORF">GCM10009767_07580</name>
</gene>
<dbReference type="EMBL" id="BAAAOA010000009">
    <property type="protein sequence ID" value="GAA1751041.1"/>
    <property type="molecule type" value="Genomic_DNA"/>
</dbReference>
<accession>A0ABN2K993</accession>
<organism evidence="3 4">
    <name type="scientific">Kocuria aegyptia</name>
    <dbReference type="NCBI Taxonomy" id="330943"/>
    <lineage>
        <taxon>Bacteria</taxon>
        <taxon>Bacillati</taxon>
        <taxon>Actinomycetota</taxon>
        <taxon>Actinomycetes</taxon>
        <taxon>Micrococcales</taxon>
        <taxon>Micrococcaceae</taxon>
        <taxon>Kocuria</taxon>
    </lineage>
</organism>
<dbReference type="PRINTS" id="PR01438">
    <property type="entry name" value="UNVRSLSTRESS"/>
</dbReference>
<evidence type="ECO:0000313" key="4">
    <source>
        <dbReference type="Proteomes" id="UP001501204"/>
    </source>
</evidence>
<feature type="domain" description="UspA" evidence="2">
    <location>
        <begin position="7"/>
        <end position="140"/>
    </location>
</feature>
<dbReference type="Gene3D" id="3.40.50.620">
    <property type="entry name" value="HUPs"/>
    <property type="match status" value="1"/>
</dbReference>
<dbReference type="Pfam" id="PF00582">
    <property type="entry name" value="Usp"/>
    <property type="match status" value="1"/>
</dbReference>
<name>A0ABN2K993_9MICC</name>
<dbReference type="PANTHER" id="PTHR46553:SF3">
    <property type="entry name" value="ADENINE NUCLEOTIDE ALPHA HYDROLASES-LIKE SUPERFAMILY PROTEIN"/>
    <property type="match status" value="1"/>
</dbReference>